<name>A0AAE4Z5X3_9BACT</name>
<reference evidence="1 2" key="1">
    <citation type="submission" date="2020-01" db="EMBL/GenBank/DDBJ databases">
        <title>Genomes assembled from Gulf of Kutch pelagic sediment metagenomes.</title>
        <authorList>
            <person name="Chandrashekar M."/>
            <person name="Mahajan M.S."/>
            <person name="Dave K.J."/>
            <person name="Vatsa P."/>
            <person name="Nathani N.M."/>
        </authorList>
    </citation>
    <scope>NUCLEOTIDE SEQUENCE [LARGE SCALE GENOMIC DNA]</scope>
    <source>
        <strain evidence="1">KS3-K002</strain>
    </source>
</reference>
<comment type="caution">
    <text evidence="1">The sequence shown here is derived from an EMBL/GenBank/DDBJ whole genome shotgun (WGS) entry which is preliminary data.</text>
</comment>
<evidence type="ECO:0000313" key="2">
    <source>
        <dbReference type="Proteomes" id="UP000702544"/>
    </source>
</evidence>
<gene>
    <name evidence="1" type="ORF">GWO12_03510</name>
</gene>
<dbReference type="AlphaFoldDB" id="A0AAE4Z5X3"/>
<feature type="non-terminal residue" evidence="1">
    <location>
        <position position="60"/>
    </location>
</feature>
<organism evidence="1 2">
    <name type="scientific">Candidatus Kutchimonas denitrificans</name>
    <dbReference type="NCBI Taxonomy" id="3056748"/>
    <lineage>
        <taxon>Bacteria</taxon>
        <taxon>Pseudomonadati</taxon>
        <taxon>Gemmatimonadota</taxon>
        <taxon>Gemmatimonadia</taxon>
        <taxon>Candidatus Palauibacterales</taxon>
        <taxon>Candidatus Palauibacteraceae</taxon>
        <taxon>Candidatus Kutchimonas</taxon>
    </lineage>
</organism>
<protein>
    <submittedName>
        <fullName evidence="1">Uncharacterized protein</fullName>
    </submittedName>
</protein>
<proteinExistence type="predicted"/>
<sequence length="60" mass="6685">SELPERGRIYFTVYDAAGSVRLLEIDLIRRESRVVAVPAGAPPPYRVELLVSSRPAKIYA</sequence>
<dbReference type="EMBL" id="JAACAK010000026">
    <property type="protein sequence ID" value="NIR74168.1"/>
    <property type="molecule type" value="Genomic_DNA"/>
</dbReference>
<feature type="non-terminal residue" evidence="1">
    <location>
        <position position="1"/>
    </location>
</feature>
<dbReference type="Proteomes" id="UP000702544">
    <property type="component" value="Unassembled WGS sequence"/>
</dbReference>
<accession>A0AAE4Z5X3</accession>
<evidence type="ECO:0000313" key="1">
    <source>
        <dbReference type="EMBL" id="NIR74168.1"/>
    </source>
</evidence>